<sequence>MAIAGSGSRPLIRLWLLLAVALGPAASSATGLGFEFHHRFSDRVRQWAETRAIPGVWWPEKGAAEYYAALAHHDRALRGRSLADAGGSELTFVDGNATVRLSSLGFSENSGNLSVHNSSTTHPAAPAPSTYTQEATKVRSNTAPAPVAVAPSIHSSHFLTSCCNQMIRLLKEASWRRSRCGDEEEEPTMTLRDYLGRGVATTRKQRETMQLARGDRNKCDTDNWRSIGCSRGGWRRGATVAMAGGDEGCSRIQQRYWGGGLQSRGEEGEDATVAAKMKGRKRRQRPVAGGNDDDVARVGNGRALQESMPAVAKVITAGDRINSVNRGGP</sequence>
<evidence type="ECO:0000313" key="4">
    <source>
        <dbReference type="Proteomes" id="UP000287651"/>
    </source>
</evidence>
<comment type="caution">
    <text evidence="3">The sequence shown here is derived from an EMBL/GenBank/DDBJ whole genome shotgun (WGS) entry which is preliminary data.</text>
</comment>
<name>A0A426Z2F4_ENSVE</name>
<dbReference type="Proteomes" id="UP000287651">
    <property type="component" value="Unassembled WGS sequence"/>
</dbReference>
<proteinExistence type="predicted"/>
<accession>A0A426Z2F4</accession>
<feature type="signal peptide" evidence="2">
    <location>
        <begin position="1"/>
        <end position="27"/>
    </location>
</feature>
<organism evidence="3 4">
    <name type="scientific">Ensete ventricosum</name>
    <name type="common">Abyssinian banana</name>
    <name type="synonym">Musa ensete</name>
    <dbReference type="NCBI Taxonomy" id="4639"/>
    <lineage>
        <taxon>Eukaryota</taxon>
        <taxon>Viridiplantae</taxon>
        <taxon>Streptophyta</taxon>
        <taxon>Embryophyta</taxon>
        <taxon>Tracheophyta</taxon>
        <taxon>Spermatophyta</taxon>
        <taxon>Magnoliopsida</taxon>
        <taxon>Liliopsida</taxon>
        <taxon>Zingiberales</taxon>
        <taxon>Musaceae</taxon>
        <taxon>Ensete</taxon>
    </lineage>
</organism>
<reference evidence="3 4" key="1">
    <citation type="journal article" date="2014" name="Agronomy (Basel)">
        <title>A Draft Genome Sequence for Ensete ventricosum, the Drought-Tolerant Tree Against Hunger.</title>
        <authorList>
            <person name="Harrison J."/>
            <person name="Moore K.A."/>
            <person name="Paszkiewicz K."/>
            <person name="Jones T."/>
            <person name="Grant M."/>
            <person name="Ambacheew D."/>
            <person name="Muzemil S."/>
            <person name="Studholme D.J."/>
        </authorList>
    </citation>
    <scope>NUCLEOTIDE SEQUENCE [LARGE SCALE GENOMIC DNA]</scope>
</reference>
<gene>
    <name evidence="3" type="ORF">B296_00042975</name>
</gene>
<protein>
    <submittedName>
        <fullName evidence="3">Uncharacterized protein</fullName>
    </submittedName>
</protein>
<feature type="region of interest" description="Disordered" evidence="1">
    <location>
        <begin position="275"/>
        <end position="297"/>
    </location>
</feature>
<keyword evidence="2" id="KW-0732">Signal</keyword>
<evidence type="ECO:0000256" key="2">
    <source>
        <dbReference type="SAM" id="SignalP"/>
    </source>
</evidence>
<evidence type="ECO:0000256" key="1">
    <source>
        <dbReference type="SAM" id="MobiDB-lite"/>
    </source>
</evidence>
<dbReference type="EMBL" id="AMZH03008823">
    <property type="protein sequence ID" value="RRT58152.1"/>
    <property type="molecule type" value="Genomic_DNA"/>
</dbReference>
<feature type="chain" id="PRO_5019048090" evidence="2">
    <location>
        <begin position="28"/>
        <end position="329"/>
    </location>
</feature>
<evidence type="ECO:0000313" key="3">
    <source>
        <dbReference type="EMBL" id="RRT58152.1"/>
    </source>
</evidence>
<dbReference type="AlphaFoldDB" id="A0A426Z2F4"/>